<evidence type="ECO:0000313" key="1">
    <source>
        <dbReference type="EMBL" id="HEM66274.1"/>
    </source>
</evidence>
<reference evidence="1" key="1">
    <citation type="journal article" date="2020" name="mSystems">
        <title>Genome- and Community-Level Interaction Insights into Carbon Utilization and Element Cycling Functions of Hydrothermarchaeota in Hydrothermal Sediment.</title>
        <authorList>
            <person name="Zhou Z."/>
            <person name="Liu Y."/>
            <person name="Xu W."/>
            <person name="Pan J."/>
            <person name="Luo Z.H."/>
            <person name="Li M."/>
        </authorList>
    </citation>
    <scope>NUCLEOTIDE SEQUENCE [LARGE SCALE GENOMIC DNA]</scope>
    <source>
        <strain evidence="1">SpSt-125</strain>
    </source>
</reference>
<name>A0A7J2U0G9_9CREN</name>
<protein>
    <submittedName>
        <fullName evidence="1">Uncharacterized protein</fullName>
    </submittedName>
</protein>
<accession>A0A7J2U0G9</accession>
<dbReference type="SUPFAM" id="SSF46785">
    <property type="entry name" value="Winged helix' DNA-binding domain"/>
    <property type="match status" value="1"/>
</dbReference>
<organism evidence="1">
    <name type="scientific">Ignisphaera aggregans</name>
    <dbReference type="NCBI Taxonomy" id="334771"/>
    <lineage>
        <taxon>Archaea</taxon>
        <taxon>Thermoproteota</taxon>
        <taxon>Thermoprotei</taxon>
        <taxon>Desulfurococcales</taxon>
        <taxon>Desulfurococcaceae</taxon>
        <taxon>Ignisphaera</taxon>
    </lineage>
</organism>
<dbReference type="EMBL" id="DSEU01000008">
    <property type="protein sequence ID" value="HEM66274.1"/>
    <property type="molecule type" value="Genomic_DNA"/>
</dbReference>
<dbReference type="InterPro" id="IPR036390">
    <property type="entry name" value="WH_DNA-bd_sf"/>
</dbReference>
<sequence>MCCDSEFYPAVLLLPVKVEDRVRFVTLLFSSPAVVEVLNLFKLGEELCQRDVVKALSHRSNKTVIESLKKLVSLRLLAESVKRVERNGKRIRVKCYSLTEIGKWYVTLFKDPRDFEPNTLHQLLEELFIKFVERFTELAKKVGFNENEIYQHLLANTLKTHSKKLHKEISGNQ</sequence>
<proteinExistence type="predicted"/>
<dbReference type="AlphaFoldDB" id="A0A7J2U0G9"/>
<gene>
    <name evidence="1" type="ORF">ENO26_01685</name>
</gene>
<comment type="caution">
    <text evidence="1">The sequence shown here is derived from an EMBL/GenBank/DDBJ whole genome shotgun (WGS) entry which is preliminary data.</text>
</comment>